<reference evidence="4 7" key="2">
    <citation type="submission" date="2017-05" db="EMBL/GenBank/DDBJ databases">
        <title>Complete and WGS of Bordetella genogroups.</title>
        <authorList>
            <person name="Spilker T."/>
            <person name="LiPuma J."/>
        </authorList>
    </citation>
    <scope>NUCLEOTIDE SEQUENCE [LARGE SCALE GENOMIC DNA]</scope>
    <source>
        <strain evidence="4 7">AU17610</strain>
    </source>
</reference>
<feature type="domain" description="4-oxalocrotonate tautomerase-like" evidence="3">
    <location>
        <begin position="4"/>
        <end position="58"/>
    </location>
</feature>
<gene>
    <name evidence="5" type="ORF">CAL27_23195</name>
    <name evidence="4" type="ORF">CEG14_19530</name>
</gene>
<evidence type="ECO:0000313" key="4">
    <source>
        <dbReference type="EMBL" id="OZI33051.1"/>
    </source>
</evidence>
<dbReference type="PANTHER" id="PTHR35530">
    <property type="entry name" value="TAUTOMERASE-RELATED"/>
    <property type="match status" value="1"/>
</dbReference>
<protein>
    <submittedName>
        <fullName evidence="4">4-oxalocrotonate tautomerase</fullName>
    </submittedName>
</protein>
<evidence type="ECO:0000313" key="6">
    <source>
        <dbReference type="Proteomes" id="UP000216354"/>
    </source>
</evidence>
<dbReference type="InterPro" id="IPR014347">
    <property type="entry name" value="Tautomerase/MIF_sf"/>
</dbReference>
<comment type="caution">
    <text evidence="4">The sequence shown here is derived from an EMBL/GenBank/DDBJ whole genome shotgun (WGS) entry which is preliminary data.</text>
</comment>
<evidence type="ECO:0000256" key="1">
    <source>
        <dbReference type="ARBA" id="ARBA00006723"/>
    </source>
</evidence>
<proteinExistence type="inferred from homology"/>
<name>A0A261S7G1_9BORD</name>
<dbReference type="Proteomes" id="UP000216354">
    <property type="component" value="Unassembled WGS sequence"/>
</dbReference>
<evidence type="ECO:0000313" key="7">
    <source>
        <dbReference type="Proteomes" id="UP000217005"/>
    </source>
</evidence>
<sequence length="61" mass="6726">MPEVVVFAVKGRTPEQKKLLLQRITQAVVDSFDIAAERVVVSIVEADPENKAKGGVLYSER</sequence>
<evidence type="ECO:0000313" key="5">
    <source>
        <dbReference type="EMBL" id="OZI57155.1"/>
    </source>
</evidence>
<organism evidence="4 7">
    <name type="scientific">Bordetella genomosp. 1</name>
    <dbReference type="NCBI Taxonomy" id="1395607"/>
    <lineage>
        <taxon>Bacteria</taxon>
        <taxon>Pseudomonadati</taxon>
        <taxon>Pseudomonadota</taxon>
        <taxon>Betaproteobacteria</taxon>
        <taxon>Burkholderiales</taxon>
        <taxon>Alcaligenaceae</taxon>
        <taxon>Bordetella</taxon>
    </lineage>
</organism>
<evidence type="ECO:0000256" key="2">
    <source>
        <dbReference type="ARBA" id="ARBA00023235"/>
    </source>
</evidence>
<dbReference type="EMBL" id="NEVR01000006">
    <property type="protein sequence ID" value="OZI57155.1"/>
    <property type="molecule type" value="Genomic_DNA"/>
</dbReference>
<dbReference type="RefSeq" id="WP_094828046.1">
    <property type="nucleotide sequence ID" value="NZ_NEVL01000004.1"/>
</dbReference>
<dbReference type="EMBL" id="NEVL01000004">
    <property type="protein sequence ID" value="OZI33051.1"/>
    <property type="molecule type" value="Genomic_DNA"/>
</dbReference>
<dbReference type="AlphaFoldDB" id="A0A261S7G1"/>
<evidence type="ECO:0000259" key="3">
    <source>
        <dbReference type="Pfam" id="PF01361"/>
    </source>
</evidence>
<dbReference type="GO" id="GO:0016853">
    <property type="term" value="F:isomerase activity"/>
    <property type="evidence" value="ECO:0007669"/>
    <property type="project" value="UniProtKB-KW"/>
</dbReference>
<dbReference type="Gene3D" id="3.30.429.10">
    <property type="entry name" value="Macrophage Migration Inhibitory Factor"/>
    <property type="match status" value="1"/>
</dbReference>
<keyword evidence="6" id="KW-1185">Reference proteome</keyword>
<keyword evidence="2" id="KW-0413">Isomerase</keyword>
<dbReference type="Pfam" id="PF01361">
    <property type="entry name" value="Tautomerase"/>
    <property type="match status" value="1"/>
</dbReference>
<accession>A0A261S7G1</accession>
<dbReference type="Proteomes" id="UP000217005">
    <property type="component" value="Unassembled WGS sequence"/>
</dbReference>
<dbReference type="PANTHER" id="PTHR35530:SF1">
    <property type="entry name" value="2-HYDROXYMUCONATE TAUTOMERASE"/>
    <property type="match status" value="1"/>
</dbReference>
<reference evidence="5 6" key="1">
    <citation type="submission" date="2017-05" db="EMBL/GenBank/DDBJ databases">
        <title>Complete and WGS of Bordetella genogroups.</title>
        <authorList>
            <person name="Spilker T."/>
            <person name="Lipuma J."/>
        </authorList>
    </citation>
    <scope>NUCLEOTIDE SEQUENCE [LARGE SCALE GENOMIC DNA]</scope>
    <source>
        <strain evidence="5 6">AU9795</strain>
    </source>
</reference>
<dbReference type="InterPro" id="IPR004370">
    <property type="entry name" value="4-OT-like_dom"/>
</dbReference>
<comment type="similarity">
    <text evidence="1">Belongs to the 4-oxalocrotonate tautomerase family.</text>
</comment>
<dbReference type="SUPFAM" id="SSF55331">
    <property type="entry name" value="Tautomerase/MIF"/>
    <property type="match status" value="1"/>
</dbReference>
<dbReference type="OrthoDB" id="8527422at2"/>